<organism evidence="10 11">
    <name type="scientific">Nitratireductor mangrovi</name>
    <dbReference type="NCBI Taxonomy" id="2599600"/>
    <lineage>
        <taxon>Bacteria</taxon>
        <taxon>Pseudomonadati</taxon>
        <taxon>Pseudomonadota</taxon>
        <taxon>Alphaproteobacteria</taxon>
        <taxon>Hyphomicrobiales</taxon>
        <taxon>Phyllobacteriaceae</taxon>
        <taxon>Nitratireductor</taxon>
    </lineage>
</organism>
<keyword evidence="7 8" id="KW-0472">Membrane</keyword>
<dbReference type="PROSITE" id="PS50850">
    <property type="entry name" value="MFS"/>
    <property type="match status" value="1"/>
</dbReference>
<feature type="transmembrane region" description="Helical" evidence="8">
    <location>
        <begin position="78"/>
        <end position="95"/>
    </location>
</feature>
<dbReference type="GO" id="GO:1990961">
    <property type="term" value="P:xenobiotic detoxification by transmembrane export across the plasma membrane"/>
    <property type="evidence" value="ECO:0007669"/>
    <property type="project" value="InterPro"/>
</dbReference>
<dbReference type="InterPro" id="IPR050189">
    <property type="entry name" value="MFS_Efflux_Transporters"/>
</dbReference>
<evidence type="ECO:0000256" key="4">
    <source>
        <dbReference type="ARBA" id="ARBA00022475"/>
    </source>
</evidence>
<feature type="transmembrane region" description="Helical" evidence="8">
    <location>
        <begin position="46"/>
        <end position="66"/>
    </location>
</feature>
<dbReference type="EMBL" id="CP042301">
    <property type="protein sequence ID" value="QDY99762.1"/>
    <property type="molecule type" value="Genomic_DNA"/>
</dbReference>
<evidence type="ECO:0000256" key="6">
    <source>
        <dbReference type="ARBA" id="ARBA00022989"/>
    </source>
</evidence>
<dbReference type="CDD" id="cd17320">
    <property type="entry name" value="MFS_MdfA_MDR_like"/>
    <property type="match status" value="1"/>
</dbReference>
<feature type="transmembrane region" description="Helical" evidence="8">
    <location>
        <begin position="12"/>
        <end position="34"/>
    </location>
</feature>
<dbReference type="AlphaFoldDB" id="A0A5B8KW05"/>
<name>A0A5B8KW05_9HYPH</name>
<feature type="transmembrane region" description="Helical" evidence="8">
    <location>
        <begin position="135"/>
        <end position="157"/>
    </location>
</feature>
<gene>
    <name evidence="10" type="ORF">FQ775_04890</name>
</gene>
<evidence type="ECO:0000256" key="1">
    <source>
        <dbReference type="ARBA" id="ARBA00004651"/>
    </source>
</evidence>
<dbReference type="Pfam" id="PF07690">
    <property type="entry name" value="MFS_1"/>
    <property type="match status" value="1"/>
</dbReference>
<dbReference type="RefSeq" id="WP_146298416.1">
    <property type="nucleotide sequence ID" value="NZ_CP042301.2"/>
</dbReference>
<comment type="similarity">
    <text evidence="2 8">Belongs to the major facilitator superfamily. Bcr/CmlA family.</text>
</comment>
<keyword evidence="3 8" id="KW-0813">Transport</keyword>
<keyword evidence="5 8" id="KW-0812">Transmembrane</keyword>
<dbReference type="Proteomes" id="UP000321389">
    <property type="component" value="Chromosome"/>
</dbReference>
<feature type="domain" description="Major facilitator superfamily (MFS) profile" evidence="9">
    <location>
        <begin position="12"/>
        <end position="398"/>
    </location>
</feature>
<feature type="transmembrane region" description="Helical" evidence="8">
    <location>
        <begin position="163"/>
        <end position="183"/>
    </location>
</feature>
<evidence type="ECO:0000256" key="7">
    <source>
        <dbReference type="ARBA" id="ARBA00023136"/>
    </source>
</evidence>
<evidence type="ECO:0000313" key="11">
    <source>
        <dbReference type="Proteomes" id="UP000321389"/>
    </source>
</evidence>
<keyword evidence="8" id="KW-0997">Cell inner membrane</keyword>
<accession>A0A5B8KW05</accession>
<dbReference type="GO" id="GO:0042910">
    <property type="term" value="F:xenobiotic transmembrane transporter activity"/>
    <property type="evidence" value="ECO:0007669"/>
    <property type="project" value="InterPro"/>
</dbReference>
<dbReference type="PANTHER" id="PTHR43124">
    <property type="entry name" value="PURINE EFFLUX PUMP PBUE"/>
    <property type="match status" value="1"/>
</dbReference>
<dbReference type="InterPro" id="IPR020846">
    <property type="entry name" value="MFS_dom"/>
</dbReference>
<dbReference type="SUPFAM" id="SSF103473">
    <property type="entry name" value="MFS general substrate transporter"/>
    <property type="match status" value="1"/>
</dbReference>
<keyword evidence="6 8" id="KW-1133">Transmembrane helix</keyword>
<keyword evidence="4" id="KW-1003">Cell membrane</keyword>
<reference evidence="10" key="1">
    <citation type="submission" date="2020-04" db="EMBL/GenBank/DDBJ databases">
        <title>Nitratireductor sp. nov. isolated from mangrove soil.</title>
        <authorList>
            <person name="Ye Y."/>
        </authorList>
    </citation>
    <scope>NUCLEOTIDE SEQUENCE</scope>
    <source>
        <strain evidence="10">SY7</strain>
    </source>
</reference>
<protein>
    <recommendedName>
        <fullName evidence="8">Bcr/CflA family efflux transporter</fullName>
    </recommendedName>
</protein>
<dbReference type="OrthoDB" id="9800416at2"/>
<feature type="transmembrane region" description="Helical" evidence="8">
    <location>
        <begin position="248"/>
        <end position="266"/>
    </location>
</feature>
<dbReference type="InterPro" id="IPR011701">
    <property type="entry name" value="MFS"/>
</dbReference>
<feature type="transmembrane region" description="Helical" evidence="8">
    <location>
        <begin position="342"/>
        <end position="365"/>
    </location>
</feature>
<dbReference type="Gene3D" id="1.20.1720.10">
    <property type="entry name" value="Multidrug resistance protein D"/>
    <property type="match status" value="1"/>
</dbReference>
<dbReference type="NCBIfam" id="TIGR00710">
    <property type="entry name" value="efflux_Bcr_CflA"/>
    <property type="match status" value="1"/>
</dbReference>
<dbReference type="GO" id="GO:0005886">
    <property type="term" value="C:plasma membrane"/>
    <property type="evidence" value="ECO:0007669"/>
    <property type="project" value="UniProtKB-SubCell"/>
</dbReference>
<keyword evidence="11" id="KW-1185">Reference proteome</keyword>
<evidence type="ECO:0000256" key="5">
    <source>
        <dbReference type="ARBA" id="ARBA00022692"/>
    </source>
</evidence>
<comment type="subcellular location">
    <subcellularLocation>
        <location evidence="8">Cell inner membrane</location>
        <topology evidence="8">Multi-pass membrane protein</topology>
    </subcellularLocation>
    <subcellularLocation>
        <location evidence="1">Cell membrane</location>
        <topology evidence="1">Multi-pass membrane protein</topology>
    </subcellularLocation>
</comment>
<dbReference type="KEGG" id="niy:FQ775_04890"/>
<evidence type="ECO:0000259" key="9">
    <source>
        <dbReference type="PROSITE" id="PS50850"/>
    </source>
</evidence>
<dbReference type="InterPro" id="IPR004812">
    <property type="entry name" value="Efflux_drug-R_Bcr/CmlA"/>
</dbReference>
<comment type="caution">
    <text evidence="8">Lacks conserved residue(s) required for the propagation of feature annotation.</text>
</comment>
<dbReference type="PROSITE" id="PS00216">
    <property type="entry name" value="SUGAR_TRANSPORT_1"/>
    <property type="match status" value="1"/>
</dbReference>
<dbReference type="InterPro" id="IPR005829">
    <property type="entry name" value="Sugar_transporter_CS"/>
</dbReference>
<evidence type="ECO:0000313" key="10">
    <source>
        <dbReference type="EMBL" id="QDY99762.1"/>
    </source>
</evidence>
<evidence type="ECO:0000256" key="3">
    <source>
        <dbReference type="ARBA" id="ARBA00022448"/>
    </source>
</evidence>
<evidence type="ECO:0000256" key="8">
    <source>
        <dbReference type="RuleBase" id="RU365088"/>
    </source>
</evidence>
<feature type="transmembrane region" description="Helical" evidence="8">
    <location>
        <begin position="212"/>
        <end position="236"/>
    </location>
</feature>
<proteinExistence type="inferred from homology"/>
<feature type="transmembrane region" description="Helical" evidence="8">
    <location>
        <begin position="101"/>
        <end position="123"/>
    </location>
</feature>
<sequence length="402" mass="42308">MTDRRQAVRSPHIVTLVIATATGALAMNIFLPSLPTIARHFSADYAVVQLLVSLYLAATAILQLFIGPASDRFGRRPVMLTCFVIFIVGTIAALYAPTIEILLVCRLLQAFSAAGMVLSRAIVRDTVSATEAASKIAYVVMGMSLVPMIGPVIGGYLDEWYGWQSTFVLTLVFGIVAFGIVYFDLNETNQQPSPSFLAQFRAYPELLRSRRFWAYALTAAFTSGAFFAFLGGGPYVSTEMLDLRPSEYGLYFMLISVGYMAGNFTSGRLSSRIGINRMMLAGNLISTGGMCISIVLFAAGYVHPASLFGPATLVGVGNGVALPNANAGIVSVRPHLAGSASGLGGAMQIGGGAALAVVAGALLSAESGAAPLLWVMMLSSAAAVLATLYGVSIDRREGPLVT</sequence>
<feature type="transmembrane region" description="Helical" evidence="8">
    <location>
        <begin position="371"/>
        <end position="391"/>
    </location>
</feature>
<evidence type="ECO:0000256" key="2">
    <source>
        <dbReference type="ARBA" id="ARBA00006236"/>
    </source>
</evidence>
<dbReference type="PANTHER" id="PTHR43124:SF3">
    <property type="entry name" value="CHLORAMPHENICOL EFFLUX PUMP RV0191"/>
    <property type="match status" value="1"/>
</dbReference>
<dbReference type="InterPro" id="IPR036259">
    <property type="entry name" value="MFS_trans_sf"/>
</dbReference>
<feature type="transmembrane region" description="Helical" evidence="8">
    <location>
        <begin position="278"/>
        <end position="301"/>
    </location>
</feature>